<dbReference type="EMBL" id="LXQA010831115">
    <property type="protein sequence ID" value="MCI73085.1"/>
    <property type="molecule type" value="Genomic_DNA"/>
</dbReference>
<evidence type="ECO:0000313" key="2">
    <source>
        <dbReference type="EMBL" id="MCI73085.1"/>
    </source>
</evidence>
<dbReference type="AlphaFoldDB" id="A0A392UMU9"/>
<reference evidence="2 3" key="1">
    <citation type="journal article" date="2018" name="Front. Plant Sci.">
        <title>Red Clover (Trifolium pratense) and Zigzag Clover (T. medium) - A Picture of Genomic Similarities and Differences.</title>
        <authorList>
            <person name="Dluhosova J."/>
            <person name="Istvanek J."/>
            <person name="Nedelnik J."/>
            <person name="Repkova J."/>
        </authorList>
    </citation>
    <scope>NUCLEOTIDE SEQUENCE [LARGE SCALE GENOMIC DNA]</scope>
    <source>
        <strain evidence="3">cv. 10/8</strain>
        <tissue evidence="2">Leaf</tissue>
    </source>
</reference>
<feature type="non-terminal residue" evidence="2">
    <location>
        <position position="70"/>
    </location>
</feature>
<evidence type="ECO:0000313" key="3">
    <source>
        <dbReference type="Proteomes" id="UP000265520"/>
    </source>
</evidence>
<accession>A0A392UMU9</accession>
<feature type="compositionally biased region" description="Basic and acidic residues" evidence="1">
    <location>
        <begin position="38"/>
        <end position="49"/>
    </location>
</feature>
<feature type="non-terminal residue" evidence="2">
    <location>
        <position position="1"/>
    </location>
</feature>
<keyword evidence="3" id="KW-1185">Reference proteome</keyword>
<sequence length="70" mass="7599">KALTEELIREGHLKKFLEQSIKEAKGLSENPVPPLKTQNEEGKGKETARKTINTIAGGFYGGGETSSARK</sequence>
<name>A0A392UMU9_9FABA</name>
<organism evidence="2 3">
    <name type="scientific">Trifolium medium</name>
    <dbReference type="NCBI Taxonomy" id="97028"/>
    <lineage>
        <taxon>Eukaryota</taxon>
        <taxon>Viridiplantae</taxon>
        <taxon>Streptophyta</taxon>
        <taxon>Embryophyta</taxon>
        <taxon>Tracheophyta</taxon>
        <taxon>Spermatophyta</taxon>
        <taxon>Magnoliopsida</taxon>
        <taxon>eudicotyledons</taxon>
        <taxon>Gunneridae</taxon>
        <taxon>Pentapetalae</taxon>
        <taxon>rosids</taxon>
        <taxon>fabids</taxon>
        <taxon>Fabales</taxon>
        <taxon>Fabaceae</taxon>
        <taxon>Papilionoideae</taxon>
        <taxon>50 kb inversion clade</taxon>
        <taxon>NPAAA clade</taxon>
        <taxon>Hologalegina</taxon>
        <taxon>IRL clade</taxon>
        <taxon>Trifolieae</taxon>
        <taxon>Trifolium</taxon>
    </lineage>
</organism>
<protein>
    <submittedName>
        <fullName evidence="2">Uncharacterized protein</fullName>
    </submittedName>
</protein>
<proteinExistence type="predicted"/>
<comment type="caution">
    <text evidence="2">The sequence shown here is derived from an EMBL/GenBank/DDBJ whole genome shotgun (WGS) entry which is preliminary data.</text>
</comment>
<dbReference type="Proteomes" id="UP000265520">
    <property type="component" value="Unassembled WGS sequence"/>
</dbReference>
<feature type="region of interest" description="Disordered" evidence="1">
    <location>
        <begin position="23"/>
        <end position="49"/>
    </location>
</feature>
<evidence type="ECO:0000256" key="1">
    <source>
        <dbReference type="SAM" id="MobiDB-lite"/>
    </source>
</evidence>